<evidence type="ECO:0000256" key="8">
    <source>
        <dbReference type="ARBA" id="ARBA00022729"/>
    </source>
</evidence>
<dbReference type="SMART" id="SM00220">
    <property type="entry name" value="S_TKc"/>
    <property type="match status" value="1"/>
</dbReference>
<evidence type="ECO:0000256" key="16">
    <source>
        <dbReference type="ARBA" id="ARBA00023180"/>
    </source>
</evidence>
<keyword evidence="8" id="KW-0732">Signal</keyword>
<evidence type="ECO:0000256" key="2">
    <source>
        <dbReference type="ARBA" id="ARBA00004167"/>
    </source>
</evidence>
<keyword evidence="6 17" id="KW-0812">Transmembrane</keyword>
<evidence type="ECO:0000256" key="10">
    <source>
        <dbReference type="ARBA" id="ARBA00022989"/>
    </source>
</evidence>
<dbReference type="InterPro" id="IPR002401">
    <property type="entry name" value="Cyt_P450_E_grp-I"/>
</dbReference>
<dbReference type="FunFam" id="1.10.510.10:FF:000479">
    <property type="entry name" value="Leucine-rich repeat receptor-like protein kinase"/>
    <property type="match status" value="1"/>
</dbReference>
<evidence type="ECO:0000313" key="20">
    <source>
        <dbReference type="Proteomes" id="UP001152561"/>
    </source>
</evidence>
<dbReference type="OrthoDB" id="4062651at2759"/>
<dbReference type="GO" id="GO:0004672">
    <property type="term" value="F:protein kinase activity"/>
    <property type="evidence" value="ECO:0007669"/>
    <property type="project" value="InterPro"/>
</dbReference>
<evidence type="ECO:0000256" key="5">
    <source>
        <dbReference type="ARBA" id="ARBA00022617"/>
    </source>
</evidence>
<dbReference type="GO" id="GO:0020037">
    <property type="term" value="F:heme binding"/>
    <property type="evidence" value="ECO:0007669"/>
    <property type="project" value="InterPro"/>
</dbReference>
<keyword evidence="5" id="KW-0349">Heme</keyword>
<dbReference type="InterPro" id="IPR000719">
    <property type="entry name" value="Prot_kinase_dom"/>
</dbReference>
<dbReference type="InterPro" id="IPR036396">
    <property type="entry name" value="Cyt_P450_sf"/>
</dbReference>
<dbReference type="Gene3D" id="1.10.510.10">
    <property type="entry name" value="Transferase(Phosphotransferase) domain 1"/>
    <property type="match status" value="1"/>
</dbReference>
<dbReference type="GO" id="GO:0016705">
    <property type="term" value="F:oxidoreductase activity, acting on paired donors, with incorporation or reduction of molecular oxygen"/>
    <property type="evidence" value="ECO:0007669"/>
    <property type="project" value="InterPro"/>
</dbReference>
<dbReference type="Gene3D" id="3.30.200.20">
    <property type="entry name" value="Phosphorylase Kinase, domain 1"/>
    <property type="match status" value="1"/>
</dbReference>
<evidence type="ECO:0000256" key="9">
    <source>
        <dbReference type="ARBA" id="ARBA00022737"/>
    </source>
</evidence>
<keyword evidence="16" id="KW-0325">Glycoprotein</keyword>
<dbReference type="Pfam" id="PF00069">
    <property type="entry name" value="Pkinase"/>
    <property type="match status" value="1"/>
</dbReference>
<evidence type="ECO:0000256" key="15">
    <source>
        <dbReference type="ARBA" id="ARBA00023170"/>
    </source>
</evidence>
<evidence type="ECO:0000256" key="17">
    <source>
        <dbReference type="SAM" id="Phobius"/>
    </source>
</evidence>
<organism evidence="19 20">
    <name type="scientific">Anisodus acutangulus</name>
    <dbReference type="NCBI Taxonomy" id="402998"/>
    <lineage>
        <taxon>Eukaryota</taxon>
        <taxon>Viridiplantae</taxon>
        <taxon>Streptophyta</taxon>
        <taxon>Embryophyta</taxon>
        <taxon>Tracheophyta</taxon>
        <taxon>Spermatophyta</taxon>
        <taxon>Magnoliopsida</taxon>
        <taxon>eudicotyledons</taxon>
        <taxon>Gunneridae</taxon>
        <taxon>Pentapetalae</taxon>
        <taxon>asterids</taxon>
        <taxon>lamiids</taxon>
        <taxon>Solanales</taxon>
        <taxon>Solanaceae</taxon>
        <taxon>Solanoideae</taxon>
        <taxon>Hyoscyameae</taxon>
        <taxon>Anisodus</taxon>
    </lineage>
</organism>
<evidence type="ECO:0000256" key="13">
    <source>
        <dbReference type="ARBA" id="ARBA00023033"/>
    </source>
</evidence>
<evidence type="ECO:0000256" key="4">
    <source>
        <dbReference type="ARBA" id="ARBA00022614"/>
    </source>
</evidence>
<evidence type="ECO:0000256" key="11">
    <source>
        <dbReference type="ARBA" id="ARBA00023002"/>
    </source>
</evidence>
<dbReference type="PANTHER" id="PTHR47955:SF19">
    <property type="entry name" value="CYTOCHROME P450 71A9-LIKE ISOFORM X1"/>
    <property type="match status" value="1"/>
</dbReference>
<protein>
    <recommendedName>
        <fullName evidence="18">Protein kinase domain-containing protein</fullName>
    </recommendedName>
</protein>
<evidence type="ECO:0000256" key="14">
    <source>
        <dbReference type="ARBA" id="ARBA00023136"/>
    </source>
</evidence>
<dbReference type="GO" id="GO:0016020">
    <property type="term" value="C:membrane"/>
    <property type="evidence" value="ECO:0007669"/>
    <property type="project" value="UniProtKB-SubCell"/>
</dbReference>
<feature type="transmembrane region" description="Helical" evidence="17">
    <location>
        <begin position="12"/>
        <end position="29"/>
    </location>
</feature>
<dbReference type="PROSITE" id="PS50011">
    <property type="entry name" value="PROTEIN_KINASE_DOM"/>
    <property type="match status" value="1"/>
</dbReference>
<dbReference type="InterPro" id="IPR001128">
    <property type="entry name" value="Cyt_P450"/>
</dbReference>
<evidence type="ECO:0000256" key="6">
    <source>
        <dbReference type="ARBA" id="ARBA00022692"/>
    </source>
</evidence>
<comment type="similarity">
    <text evidence="3">Belongs to the cytochrome P450 family.</text>
</comment>
<dbReference type="SUPFAM" id="SSF56112">
    <property type="entry name" value="Protein kinase-like (PK-like)"/>
    <property type="match status" value="1"/>
</dbReference>
<dbReference type="Proteomes" id="UP001152561">
    <property type="component" value="Unassembled WGS sequence"/>
</dbReference>
<keyword evidence="9" id="KW-0677">Repeat</keyword>
<dbReference type="PRINTS" id="PR00463">
    <property type="entry name" value="EP450I"/>
</dbReference>
<dbReference type="GO" id="GO:0004497">
    <property type="term" value="F:monooxygenase activity"/>
    <property type="evidence" value="ECO:0007669"/>
    <property type="project" value="UniProtKB-KW"/>
</dbReference>
<proteinExistence type="inferred from homology"/>
<accession>A0A9Q1MQ85</accession>
<evidence type="ECO:0000256" key="3">
    <source>
        <dbReference type="ARBA" id="ARBA00010617"/>
    </source>
</evidence>
<dbReference type="EMBL" id="JAJAGQ010000005">
    <property type="protein sequence ID" value="KAJ8563288.1"/>
    <property type="molecule type" value="Genomic_DNA"/>
</dbReference>
<evidence type="ECO:0000313" key="19">
    <source>
        <dbReference type="EMBL" id="KAJ8563288.1"/>
    </source>
</evidence>
<keyword evidence="20" id="KW-1185">Reference proteome</keyword>
<keyword evidence="7" id="KW-0479">Metal-binding</keyword>
<keyword evidence="11" id="KW-0560">Oxidoreductase</keyword>
<keyword evidence="13" id="KW-0503">Monooxygenase</keyword>
<gene>
    <name evidence="19" type="ORF">K7X08_031740</name>
</gene>
<keyword evidence="12" id="KW-0408">Iron</keyword>
<name>A0A9Q1MQ85_9SOLA</name>
<comment type="subcellular location">
    <subcellularLocation>
        <location evidence="2">Membrane</location>
        <topology evidence="2">Single-pass membrane protein</topology>
    </subcellularLocation>
</comment>
<evidence type="ECO:0000256" key="12">
    <source>
        <dbReference type="ARBA" id="ARBA00023004"/>
    </source>
</evidence>
<dbReference type="PROSITE" id="PS00108">
    <property type="entry name" value="PROTEIN_KINASE_ST"/>
    <property type="match status" value="1"/>
</dbReference>
<dbReference type="InterPro" id="IPR011009">
    <property type="entry name" value="Kinase-like_dom_sf"/>
</dbReference>
<dbReference type="Gene3D" id="1.10.630.10">
    <property type="entry name" value="Cytochrome P450"/>
    <property type="match status" value="1"/>
</dbReference>
<dbReference type="PANTHER" id="PTHR47955">
    <property type="entry name" value="CYTOCHROME P450 FAMILY 71 PROTEIN"/>
    <property type="match status" value="1"/>
</dbReference>
<comment type="caution">
    <text evidence="19">The sequence shown here is derived from an EMBL/GenBank/DDBJ whole genome shotgun (WGS) entry which is preliminary data.</text>
</comment>
<feature type="transmembrane region" description="Helical" evidence="17">
    <location>
        <begin position="415"/>
        <end position="438"/>
    </location>
</feature>
<dbReference type="GO" id="GO:0005506">
    <property type="term" value="F:iron ion binding"/>
    <property type="evidence" value="ECO:0007669"/>
    <property type="project" value="InterPro"/>
</dbReference>
<keyword evidence="10 17" id="KW-1133">Transmembrane helix</keyword>
<feature type="domain" description="Protein kinase" evidence="18">
    <location>
        <begin position="476"/>
        <end position="770"/>
    </location>
</feature>
<evidence type="ECO:0000256" key="1">
    <source>
        <dbReference type="ARBA" id="ARBA00001971"/>
    </source>
</evidence>
<reference evidence="20" key="1">
    <citation type="journal article" date="2023" name="Proc. Natl. Acad. Sci. U.S.A.">
        <title>Genomic and structural basis for evolution of tropane alkaloid biosynthesis.</title>
        <authorList>
            <person name="Wanga Y.-J."/>
            <person name="Taina T."/>
            <person name="Yua J.-Y."/>
            <person name="Lia J."/>
            <person name="Xua B."/>
            <person name="Chenc J."/>
            <person name="D'Auriad J.C."/>
            <person name="Huanga J.-P."/>
            <person name="Huanga S.-X."/>
        </authorList>
    </citation>
    <scope>NUCLEOTIDE SEQUENCE [LARGE SCALE GENOMIC DNA]</scope>
    <source>
        <strain evidence="20">cv. KIB-2019</strain>
    </source>
</reference>
<dbReference type="SUPFAM" id="SSF48264">
    <property type="entry name" value="Cytochrome P450"/>
    <property type="match status" value="1"/>
</dbReference>
<dbReference type="GO" id="GO:0005524">
    <property type="term" value="F:ATP binding"/>
    <property type="evidence" value="ECO:0007669"/>
    <property type="project" value="InterPro"/>
</dbReference>
<sequence>MSFLQQLEANFQPLLFASIFLALVLRFLYNKNKKRHTKLPPSPPKLPIIGNLHQLGNAPHKSLHCLAKNLGPIMYLKLGEIPTVVLSSASIAKEVIKTHDLALASRPQICSAKKLLYNCTDIGFAPYGSYWRQIRIICILEQLSTKRVQSFSVVREEEVARLIHRITESYPGTTNLSKMLALYANDVICRVAFGKIFMEGGEYERHGIHKLLEEFQELQGGLSIGDFFPSIESIIHRLTGLKSRLEDSSRRFDQLLDEIVEDHIRSGNEKDHKDIVDVLLEIQKKADLEAPITMENVKAIILASEKWISLETHSEVLSNVFIDSCFSVSKFNYLNLRFLNISGNSFLEGPVLVMSQVEHLSADLNRNNIVPKRYILAENSTRPNQISAMAPAPAPSHVVPVNEHKRNKKKRKLTAWFLGFLAGTFAGCISAVLLSVLYKMIMFFIRRGKNDQSLTIYSPLIKKPQDLAFLEKEDGVASLEMIGKGGCGEVYRAELPGSNGKIIAIKKIIQPPMDAADITEEDTKALNKKMRQVKSEIQIVGQIRHRNLLPLLAHMPRPDCHYLVYEYMKNGSLQDILEQVTEGTRELDWLGRHRIASGIAAGLEYLHINHTQRIIHRDLKPANVLLDDDMEARIADFGLAKAVPDAHTHATTSNVAGTVGYIAPEYHQTLKFTDKCDIYSFGVVLAVLVIGKLPSDEFFQHTCEMSLVKWLRNVMTSDDPKRAIVPKLIGNGYEEQVLLVLKITCFCTLDNPKERPNSKDVRCMLTQIKH</sequence>
<dbReference type="AlphaFoldDB" id="A0A9Q1MQ85"/>
<evidence type="ECO:0000256" key="7">
    <source>
        <dbReference type="ARBA" id="ARBA00022723"/>
    </source>
</evidence>
<keyword evidence="15" id="KW-0675">Receptor</keyword>
<keyword evidence="4" id="KW-0433">Leucine-rich repeat</keyword>
<dbReference type="FunFam" id="3.30.200.20:FF:000541">
    <property type="entry name" value="leucine-rich repeat receptor-like serine/threonine/tyrosine-protein kinase SOBIR1"/>
    <property type="match status" value="1"/>
</dbReference>
<keyword evidence="14 17" id="KW-0472">Membrane</keyword>
<dbReference type="InterPro" id="IPR008271">
    <property type="entry name" value="Ser/Thr_kinase_AS"/>
</dbReference>
<evidence type="ECO:0000259" key="18">
    <source>
        <dbReference type="PROSITE" id="PS50011"/>
    </source>
</evidence>
<dbReference type="Pfam" id="PF00067">
    <property type="entry name" value="p450"/>
    <property type="match status" value="1"/>
</dbReference>
<comment type="cofactor">
    <cofactor evidence="1">
        <name>heme</name>
        <dbReference type="ChEBI" id="CHEBI:30413"/>
    </cofactor>
</comment>